<dbReference type="KEGG" id="lfa:LFA_2628"/>
<evidence type="ECO:0000313" key="2">
    <source>
        <dbReference type="EMBL" id="CEG57997.1"/>
    </source>
</evidence>
<evidence type="ECO:0000256" key="1">
    <source>
        <dbReference type="SAM" id="SignalP"/>
    </source>
</evidence>
<dbReference type="HOGENOM" id="CLU_029720_2_0_6"/>
<dbReference type="Proteomes" id="UP000032430">
    <property type="component" value="Chromosome I"/>
</dbReference>
<dbReference type="STRING" id="1212491.LFA_2628"/>
<keyword evidence="1" id="KW-0732">Signal</keyword>
<gene>
    <name evidence="2" type="ORF">LFA_2628</name>
</gene>
<dbReference type="EMBL" id="LN614827">
    <property type="protein sequence ID" value="CEG57997.1"/>
    <property type="molecule type" value="Genomic_DNA"/>
</dbReference>
<feature type="chain" id="PRO_5001935419" description="Phosphatidylcholine hydrolyzing phospholipase" evidence="1">
    <location>
        <begin position="29"/>
        <end position="422"/>
    </location>
</feature>
<evidence type="ECO:0000313" key="3">
    <source>
        <dbReference type="Proteomes" id="UP000032430"/>
    </source>
</evidence>
<dbReference type="InterPro" id="IPR049756">
    <property type="entry name" value="PlcA-like_dom"/>
</dbReference>
<organism evidence="2 3">
    <name type="scientific">Legionella fallonii LLAP-10</name>
    <dbReference type="NCBI Taxonomy" id="1212491"/>
    <lineage>
        <taxon>Bacteria</taxon>
        <taxon>Pseudomonadati</taxon>
        <taxon>Pseudomonadota</taxon>
        <taxon>Gammaproteobacteria</taxon>
        <taxon>Legionellales</taxon>
        <taxon>Legionellaceae</taxon>
        <taxon>Legionella</taxon>
    </lineage>
</organism>
<feature type="signal peptide" evidence="1">
    <location>
        <begin position="1"/>
        <end position="28"/>
    </location>
</feature>
<sequence>MKKYLFAATSLYSLFLFFWSLFSPTIHADSSTGFALSEHWSMGQQVMLHYDIAQSPEVATPLHLKNGLLLTFGDIISLGDLYGILGSPISHGLDKRAKQARFKEVFNIFSKSIAAISEVKELNAVIKTEIHDIEEGIQRGETVEDIYKRIGNETARQVNCITGGGCASHGWWLYPGRYLLLAMENYDHFSPNNIIVYKHGHQVALKQAIKAQKTGNRSDLELAYAMDAFAAHFLSDRFAAGHLRTPKGELKHKVTPAVLGSLLSNYMHNEENKYGLYVHNAQGDRWRVYGDFSYFNPMNEINRQMLLKALQRSADELFEAYNSGAIPVQSSVLTMVPHAEPFNADDNLDITPMFVWDEESKQLLRRTDLSNPYDRRLTSNWWGWSTLILLKNQYGITSTIQLSLTKYLSQFKPKENEDMPIT</sequence>
<dbReference type="CDD" id="cd22893">
    <property type="entry name" value="PlcA-like"/>
    <property type="match status" value="1"/>
</dbReference>
<reference evidence="3" key="1">
    <citation type="submission" date="2014-09" db="EMBL/GenBank/DDBJ databases">
        <authorList>
            <person name="Gomez-Valero L."/>
        </authorList>
    </citation>
    <scope>NUCLEOTIDE SEQUENCE [LARGE SCALE GENOMIC DNA]</scope>
    <source>
        <strain evidence="3">ATCC700992</strain>
    </source>
</reference>
<keyword evidence="3" id="KW-1185">Reference proteome</keyword>
<protein>
    <recommendedName>
        <fullName evidence="4">Phosphatidylcholine hydrolyzing phospholipase</fullName>
    </recommendedName>
</protein>
<accession>A0A098G6C1</accession>
<proteinExistence type="predicted"/>
<name>A0A098G6C1_9GAMM</name>
<dbReference type="OrthoDB" id="737780at2"/>
<dbReference type="AlphaFoldDB" id="A0A098G6C1"/>
<evidence type="ECO:0008006" key="4">
    <source>
        <dbReference type="Google" id="ProtNLM"/>
    </source>
</evidence>